<dbReference type="InterPro" id="IPR000669">
    <property type="entry name" value="Mannitol_DH"/>
</dbReference>
<dbReference type="InterPro" id="IPR050988">
    <property type="entry name" value="Mannitol_DH/Oxidoreductase"/>
</dbReference>
<dbReference type="PANTHER" id="PTHR43362">
    <property type="entry name" value="MANNITOL DEHYDROGENASE DSF1-RELATED"/>
    <property type="match status" value="1"/>
</dbReference>
<dbReference type="InterPro" id="IPR008927">
    <property type="entry name" value="6-PGluconate_DH-like_C_sf"/>
</dbReference>
<evidence type="ECO:0000313" key="6">
    <source>
        <dbReference type="Proteomes" id="UP000295748"/>
    </source>
</evidence>
<dbReference type="InterPro" id="IPR013131">
    <property type="entry name" value="Mannitol_DH_N"/>
</dbReference>
<evidence type="ECO:0000256" key="1">
    <source>
        <dbReference type="ARBA" id="ARBA00023002"/>
    </source>
</evidence>
<evidence type="ECO:0000313" key="5">
    <source>
        <dbReference type="EMBL" id="QBR88877.1"/>
    </source>
</evidence>
<evidence type="ECO:0000259" key="3">
    <source>
        <dbReference type="Pfam" id="PF01232"/>
    </source>
</evidence>
<dbReference type="Pfam" id="PF08125">
    <property type="entry name" value="Mannitol_dh_C"/>
    <property type="match status" value="1"/>
</dbReference>
<dbReference type="Proteomes" id="UP000295748">
    <property type="component" value="Chromosome"/>
</dbReference>
<feature type="domain" description="Mannitol dehydrogenase N-terminal" evidence="3">
    <location>
        <begin position="8"/>
        <end position="247"/>
    </location>
</feature>
<gene>
    <name evidence="5" type="ORF">E4K62_09365</name>
</gene>
<dbReference type="Gene3D" id="3.40.50.720">
    <property type="entry name" value="NAD(P)-binding Rossmann-like Domain"/>
    <property type="match status" value="1"/>
</dbReference>
<dbReference type="EMBL" id="CP038266">
    <property type="protein sequence ID" value="QBR88877.1"/>
    <property type="molecule type" value="Genomic_DNA"/>
</dbReference>
<evidence type="ECO:0000256" key="2">
    <source>
        <dbReference type="ARBA" id="ARBA00048615"/>
    </source>
</evidence>
<sequence length="449" mass="47971">MTPRGTQVHLGAGAFARGHTWLCTARAQREDGWGVVAVAQRSERVIGLLRQNRWAYTVVEADEDHADAHRVDVVTGGLVAHGQETALLASLADESTHVVTITATEAAYPRTPEGRLNRAAVAQDLDDGGVRTLIGQVVAAARERERAGMGGVSFVVCDNILRGGDVLRTLALEFALARGEEGAARWLTERATFPNAVVDRIVPAPTEDVIRAAQRLTGTADAAMVVTEPFFRWILQDSFAGPRPRWEDAGAVLVDSVAPWEAVKLNLVNAPHSLLAYLGLLVGHSTTHAAVGDPVLRRGLEHAFREDLVPAITESDGISPWVEAESSVRRFANPRIHHRLDQIGAGGAHKLSQRLSAPLQDASRRGRGAHWLALCLAAWAECGARGLVSDSPRADTGSWVERAAGVLQAAGLESVAPEGFASEIAARWDTLARRGAHAAVIELSESGES</sequence>
<dbReference type="PANTHER" id="PTHR43362:SF1">
    <property type="entry name" value="MANNITOL DEHYDROGENASE 2-RELATED"/>
    <property type="match status" value="1"/>
</dbReference>
<evidence type="ECO:0000259" key="4">
    <source>
        <dbReference type="Pfam" id="PF08125"/>
    </source>
</evidence>
<dbReference type="InterPro" id="IPR013118">
    <property type="entry name" value="Mannitol_DH_C"/>
</dbReference>
<dbReference type="RefSeq" id="WP_135066636.1">
    <property type="nucleotide sequence ID" value="NZ_CP038266.1"/>
</dbReference>
<comment type="catalytic activity">
    <reaction evidence="2">
        <text>D-mannitol 1-phosphate + NAD(+) = beta-D-fructose 6-phosphate + NADH + H(+)</text>
        <dbReference type="Rhea" id="RHEA:19661"/>
        <dbReference type="ChEBI" id="CHEBI:15378"/>
        <dbReference type="ChEBI" id="CHEBI:57540"/>
        <dbReference type="ChEBI" id="CHEBI:57634"/>
        <dbReference type="ChEBI" id="CHEBI:57945"/>
        <dbReference type="ChEBI" id="CHEBI:61381"/>
        <dbReference type="EC" id="1.1.1.17"/>
    </reaction>
</comment>
<proteinExistence type="predicted"/>
<dbReference type="InterPro" id="IPR013328">
    <property type="entry name" value="6PGD_dom2"/>
</dbReference>
<dbReference type="Pfam" id="PF01232">
    <property type="entry name" value="Mannitol_dh"/>
    <property type="match status" value="1"/>
</dbReference>
<dbReference type="Gene3D" id="1.10.1040.10">
    <property type="entry name" value="N-(1-d-carboxylethyl)-l-norvaline Dehydrogenase, domain 2"/>
    <property type="match status" value="1"/>
</dbReference>
<reference evidence="5 6" key="1">
    <citation type="submission" date="2019-03" db="EMBL/GenBank/DDBJ databases">
        <authorList>
            <person name="Dong K."/>
        </authorList>
    </citation>
    <scope>NUCLEOTIDE SEQUENCE [LARGE SCALE GENOMIC DNA]</scope>
    <source>
        <strain evidence="6">dk512</strain>
    </source>
</reference>
<feature type="domain" description="Mannitol dehydrogenase C-terminal" evidence="4">
    <location>
        <begin position="257"/>
        <end position="380"/>
    </location>
</feature>
<dbReference type="PRINTS" id="PR00084">
    <property type="entry name" value="MTLDHDRGNASE"/>
</dbReference>
<name>A0ABX5SSW8_9MICO</name>
<dbReference type="SUPFAM" id="SSF51735">
    <property type="entry name" value="NAD(P)-binding Rossmann-fold domains"/>
    <property type="match status" value="1"/>
</dbReference>
<organism evidence="5 6">
    <name type="scientific">Microbacterium wangchenii</name>
    <dbReference type="NCBI Taxonomy" id="2541726"/>
    <lineage>
        <taxon>Bacteria</taxon>
        <taxon>Bacillati</taxon>
        <taxon>Actinomycetota</taxon>
        <taxon>Actinomycetes</taxon>
        <taxon>Micrococcales</taxon>
        <taxon>Microbacteriaceae</taxon>
        <taxon>Microbacterium</taxon>
    </lineage>
</organism>
<accession>A0ABX5SSW8</accession>
<dbReference type="SUPFAM" id="SSF48179">
    <property type="entry name" value="6-phosphogluconate dehydrogenase C-terminal domain-like"/>
    <property type="match status" value="1"/>
</dbReference>
<keyword evidence="1" id="KW-0560">Oxidoreductase</keyword>
<protein>
    <submittedName>
        <fullName evidence="5">Mannitol dehydrogenase family protein</fullName>
    </submittedName>
</protein>
<keyword evidence="6" id="KW-1185">Reference proteome</keyword>
<dbReference type="InterPro" id="IPR036291">
    <property type="entry name" value="NAD(P)-bd_dom_sf"/>
</dbReference>